<organism evidence="1 2">
    <name type="scientific">Penicillium nalgiovense</name>
    <dbReference type="NCBI Taxonomy" id="60175"/>
    <lineage>
        <taxon>Eukaryota</taxon>
        <taxon>Fungi</taxon>
        <taxon>Dikarya</taxon>
        <taxon>Ascomycota</taxon>
        <taxon>Pezizomycotina</taxon>
        <taxon>Eurotiomycetes</taxon>
        <taxon>Eurotiomycetidae</taxon>
        <taxon>Eurotiales</taxon>
        <taxon>Aspergillaceae</taxon>
        <taxon>Penicillium</taxon>
    </lineage>
</organism>
<evidence type="ECO:0000313" key="2">
    <source>
        <dbReference type="Proteomes" id="UP000191691"/>
    </source>
</evidence>
<protein>
    <submittedName>
        <fullName evidence="1">Uncharacterized protein</fullName>
    </submittedName>
</protein>
<dbReference type="STRING" id="60175.A0A1V6VI76"/>
<name>A0A1V6VI76_PENNA</name>
<gene>
    <name evidence="1" type="ORF">PENNAL_c0527G00112</name>
</gene>
<sequence>MNSYAERSGGVIILASRSLLQDSHLPRSLWPEAVHAAQEFHRLGTGIQIPINLSNLRIYGCRA</sequence>
<evidence type="ECO:0000313" key="1">
    <source>
        <dbReference type="EMBL" id="OQE50357.1"/>
    </source>
</evidence>
<dbReference type="AlphaFoldDB" id="A0A1V6VI76"/>
<dbReference type="Proteomes" id="UP000191691">
    <property type="component" value="Unassembled WGS sequence"/>
</dbReference>
<comment type="caution">
    <text evidence="1">The sequence shown here is derived from an EMBL/GenBank/DDBJ whole genome shotgun (WGS) entry which is preliminary data.</text>
</comment>
<feature type="non-terminal residue" evidence="1">
    <location>
        <position position="63"/>
    </location>
</feature>
<keyword evidence="2" id="KW-1185">Reference proteome</keyword>
<dbReference type="EMBL" id="MOOB01000527">
    <property type="protein sequence ID" value="OQE50357.1"/>
    <property type="molecule type" value="Genomic_DNA"/>
</dbReference>
<reference evidence="2" key="1">
    <citation type="journal article" date="2017" name="Nat. Microbiol.">
        <title>Global analysis of biosynthetic gene clusters reveals vast potential of secondary metabolite production in Penicillium species.</title>
        <authorList>
            <person name="Nielsen J.C."/>
            <person name="Grijseels S."/>
            <person name="Prigent S."/>
            <person name="Ji B."/>
            <person name="Dainat J."/>
            <person name="Nielsen K.F."/>
            <person name="Frisvad J.C."/>
            <person name="Workman M."/>
            <person name="Nielsen J."/>
        </authorList>
    </citation>
    <scope>NUCLEOTIDE SEQUENCE [LARGE SCALE GENOMIC DNA]</scope>
    <source>
        <strain evidence="2">IBT 13039</strain>
    </source>
</reference>
<proteinExistence type="predicted"/>
<accession>A0A1V6VI76</accession>